<feature type="region of interest" description="Disordered" evidence="6">
    <location>
        <begin position="1"/>
        <end position="21"/>
    </location>
</feature>
<keyword evidence="3 5" id="KW-0378">Hydrolase</keyword>
<dbReference type="PROSITE" id="PS00139">
    <property type="entry name" value="THIOL_PROTEASE_CYS"/>
    <property type="match status" value="1"/>
</dbReference>
<feature type="region of interest" description="Disordered" evidence="6">
    <location>
        <begin position="93"/>
        <end position="150"/>
    </location>
</feature>
<dbReference type="InterPro" id="IPR001300">
    <property type="entry name" value="Peptidase_C2_calpain_cat"/>
</dbReference>
<evidence type="ECO:0000313" key="8">
    <source>
        <dbReference type="EMBL" id="KAB1649421.1"/>
    </source>
</evidence>
<evidence type="ECO:0000256" key="6">
    <source>
        <dbReference type="SAM" id="MobiDB-lite"/>
    </source>
</evidence>
<evidence type="ECO:0000313" key="9">
    <source>
        <dbReference type="Proteomes" id="UP000431744"/>
    </source>
</evidence>
<keyword evidence="2 5" id="KW-0645">Protease</keyword>
<keyword evidence="9" id="KW-1185">Reference proteome</keyword>
<evidence type="ECO:0000256" key="2">
    <source>
        <dbReference type="ARBA" id="ARBA00022670"/>
    </source>
</evidence>
<dbReference type="PANTHER" id="PTHR10183">
    <property type="entry name" value="CALPAIN"/>
    <property type="match status" value="1"/>
</dbReference>
<feature type="domain" description="Calpain catalytic" evidence="7">
    <location>
        <begin position="160"/>
        <end position="351"/>
    </location>
</feature>
<evidence type="ECO:0000256" key="1">
    <source>
        <dbReference type="ARBA" id="ARBA00007623"/>
    </source>
</evidence>
<dbReference type="InterPro" id="IPR038765">
    <property type="entry name" value="Papain-like_cys_pep_sf"/>
</dbReference>
<gene>
    <name evidence="8" type="ORF">F8O04_03920</name>
</gene>
<dbReference type="Proteomes" id="UP000431744">
    <property type="component" value="Unassembled WGS sequence"/>
</dbReference>
<dbReference type="PANTHER" id="PTHR10183:SF379">
    <property type="entry name" value="CALPAIN-5"/>
    <property type="match status" value="1"/>
</dbReference>
<proteinExistence type="inferred from homology"/>
<dbReference type="PROSITE" id="PS50203">
    <property type="entry name" value="CALPAIN_CAT"/>
    <property type="match status" value="1"/>
</dbReference>
<evidence type="ECO:0000256" key="5">
    <source>
        <dbReference type="PROSITE-ProRule" id="PRU00239"/>
    </source>
</evidence>
<name>A0A6H9WNX9_9MICO</name>
<dbReference type="OrthoDB" id="5244663at2"/>
<evidence type="ECO:0000256" key="4">
    <source>
        <dbReference type="ARBA" id="ARBA00022807"/>
    </source>
</evidence>
<feature type="active site" evidence="5">
    <location>
        <position position="325"/>
    </location>
</feature>
<protein>
    <recommendedName>
        <fullName evidence="7">Calpain catalytic domain-containing protein</fullName>
    </recommendedName>
</protein>
<evidence type="ECO:0000256" key="3">
    <source>
        <dbReference type="ARBA" id="ARBA00022801"/>
    </source>
</evidence>
<dbReference type="Pfam" id="PF00648">
    <property type="entry name" value="Peptidase_C2"/>
    <property type="match status" value="1"/>
</dbReference>
<dbReference type="EMBL" id="WBJY01000001">
    <property type="protein sequence ID" value="KAB1649421.1"/>
    <property type="molecule type" value="Genomic_DNA"/>
</dbReference>
<dbReference type="GO" id="GO:0006508">
    <property type="term" value="P:proteolysis"/>
    <property type="evidence" value="ECO:0007669"/>
    <property type="project" value="UniProtKB-KW"/>
</dbReference>
<feature type="active site" evidence="5">
    <location>
        <position position="171"/>
    </location>
</feature>
<dbReference type="InterPro" id="IPR022684">
    <property type="entry name" value="Calpain_cysteine_protease"/>
</dbReference>
<dbReference type="InterPro" id="IPR000169">
    <property type="entry name" value="Pept_cys_AS"/>
</dbReference>
<reference evidence="8 9" key="1">
    <citation type="submission" date="2019-09" db="EMBL/GenBank/DDBJ databases">
        <title>Phylogeny of genus Pseudoclavibacter and closely related genus.</title>
        <authorList>
            <person name="Li Y."/>
        </authorList>
    </citation>
    <scope>NUCLEOTIDE SEQUENCE [LARGE SCALE GENOMIC DNA]</scope>
    <source>
        <strain evidence="8 9">EGI 60007</strain>
    </source>
</reference>
<organism evidence="8 9">
    <name type="scientific">Pseudoclavibacter endophyticus</name>
    <dbReference type="NCBI Taxonomy" id="1778590"/>
    <lineage>
        <taxon>Bacteria</taxon>
        <taxon>Bacillati</taxon>
        <taxon>Actinomycetota</taxon>
        <taxon>Actinomycetes</taxon>
        <taxon>Micrococcales</taxon>
        <taxon>Microbacteriaceae</taxon>
        <taxon>Pseudoclavibacter</taxon>
    </lineage>
</organism>
<feature type="active site" evidence="5">
    <location>
        <position position="342"/>
    </location>
</feature>
<accession>A0A6H9WNX9</accession>
<keyword evidence="4 5" id="KW-0788">Thiol protease</keyword>
<comment type="caution">
    <text evidence="8">The sequence shown here is derived from an EMBL/GenBank/DDBJ whole genome shotgun (WGS) entry which is preliminary data.</text>
</comment>
<evidence type="ECO:0000259" key="7">
    <source>
        <dbReference type="PROSITE" id="PS50203"/>
    </source>
</evidence>
<feature type="compositionally biased region" description="Basic and acidic residues" evidence="6">
    <location>
        <begin position="118"/>
        <end position="147"/>
    </location>
</feature>
<dbReference type="SUPFAM" id="SSF54001">
    <property type="entry name" value="Cysteine proteinases"/>
    <property type="match status" value="1"/>
</dbReference>
<dbReference type="AlphaFoldDB" id="A0A6H9WNX9"/>
<comment type="similarity">
    <text evidence="1">Belongs to the peptidase C2 family.</text>
</comment>
<sequence>MLDEREALANEGSGRGMPFGMHGANTAELRDIAGRFTFRGGMVLQSASTLRGQIERIDWEGPDRDRFVDEWRARTDRALVDLGDLVERIGIHDLPRQADEQDDASAAAGGTGGAGVPDRGDVESGKSDGERRAHDTRVDDPDRHETVPDEIPNDEVAIDPYDINQQALGDCWALASIAAVAGTDPELLAENVQYDEASNDYLVTLYEDGEPIEVRVDGSFVYNDEAGAYEYAVGDDGMPNYASVYEKAIADHYGESYGDIWGGKPEEALALITGREIETQGFDPFLPWQQGATSDSIAGSIDSGQSVVLTTRNDLPDDSPIVGRHAYTVVDVRDDNSVVLYNPWGANPESGLTSEPGLEPGEVVVPADQLDTYFRSSSATK</sequence>
<dbReference type="GO" id="GO:0004198">
    <property type="term" value="F:calcium-dependent cysteine-type endopeptidase activity"/>
    <property type="evidence" value="ECO:0007669"/>
    <property type="project" value="InterPro"/>
</dbReference>